<evidence type="ECO:0000313" key="4">
    <source>
        <dbReference type="EMBL" id="TDV38589.1"/>
    </source>
</evidence>
<dbReference type="PANTHER" id="PTHR10366">
    <property type="entry name" value="NAD DEPENDENT EPIMERASE/DEHYDRATASE"/>
    <property type="match status" value="1"/>
</dbReference>
<dbReference type="Proteomes" id="UP000294927">
    <property type="component" value="Unassembled WGS sequence"/>
</dbReference>
<organism evidence="4 5">
    <name type="scientific">Actinophytocola oryzae</name>
    <dbReference type="NCBI Taxonomy" id="502181"/>
    <lineage>
        <taxon>Bacteria</taxon>
        <taxon>Bacillati</taxon>
        <taxon>Actinomycetota</taxon>
        <taxon>Actinomycetes</taxon>
        <taxon>Pseudonocardiales</taxon>
        <taxon>Pseudonocardiaceae</taxon>
    </lineage>
</organism>
<dbReference type="InterPro" id="IPR050425">
    <property type="entry name" value="NAD(P)_dehydrat-like"/>
</dbReference>
<dbReference type="GO" id="GO:0016616">
    <property type="term" value="F:oxidoreductase activity, acting on the CH-OH group of donors, NAD or NADP as acceptor"/>
    <property type="evidence" value="ECO:0007669"/>
    <property type="project" value="TreeGrafter"/>
</dbReference>
<feature type="domain" description="NAD-dependent epimerase/dehydratase" evidence="3">
    <location>
        <begin position="26"/>
        <end position="244"/>
    </location>
</feature>
<keyword evidence="5" id="KW-1185">Reference proteome</keyword>
<name>A0A4R7UTU7_9PSEU</name>
<dbReference type="FunFam" id="3.40.50.720:FF:000336">
    <property type="entry name" value="Aldehyde reductase"/>
    <property type="match status" value="1"/>
</dbReference>
<dbReference type="AlphaFoldDB" id="A0A4R7UTU7"/>
<keyword evidence="1" id="KW-0560">Oxidoreductase</keyword>
<dbReference type="Gene3D" id="3.40.50.720">
    <property type="entry name" value="NAD(P)-binding Rossmann-like Domain"/>
    <property type="match status" value="1"/>
</dbReference>
<evidence type="ECO:0000313" key="5">
    <source>
        <dbReference type="Proteomes" id="UP000294927"/>
    </source>
</evidence>
<comment type="similarity">
    <text evidence="2">Belongs to the NAD(P)-dependent epimerase/dehydratase family. Dihydroflavonol-4-reductase subfamily.</text>
</comment>
<evidence type="ECO:0000256" key="2">
    <source>
        <dbReference type="ARBA" id="ARBA00023445"/>
    </source>
</evidence>
<proteinExistence type="inferred from homology"/>
<protein>
    <submittedName>
        <fullName evidence="4">Dihydroflavonol-4-reductase</fullName>
    </submittedName>
</protein>
<dbReference type="Pfam" id="PF01370">
    <property type="entry name" value="Epimerase"/>
    <property type="match status" value="1"/>
</dbReference>
<evidence type="ECO:0000256" key="1">
    <source>
        <dbReference type="ARBA" id="ARBA00023002"/>
    </source>
</evidence>
<dbReference type="PANTHER" id="PTHR10366:SF564">
    <property type="entry name" value="STEROL-4-ALPHA-CARBOXYLATE 3-DEHYDROGENASE, DECARBOXYLATING"/>
    <property type="match status" value="1"/>
</dbReference>
<dbReference type="InterPro" id="IPR001509">
    <property type="entry name" value="Epimerase_deHydtase"/>
</dbReference>
<accession>A0A4R7UTU7</accession>
<dbReference type="EMBL" id="SOCP01000027">
    <property type="protein sequence ID" value="TDV38589.1"/>
    <property type="molecule type" value="Genomic_DNA"/>
</dbReference>
<evidence type="ECO:0000259" key="3">
    <source>
        <dbReference type="Pfam" id="PF01370"/>
    </source>
</evidence>
<gene>
    <name evidence="4" type="ORF">CLV71_12732</name>
</gene>
<reference evidence="4 5" key="1">
    <citation type="submission" date="2019-03" db="EMBL/GenBank/DDBJ databases">
        <title>Genomic Encyclopedia of Archaeal and Bacterial Type Strains, Phase II (KMG-II): from individual species to whole genera.</title>
        <authorList>
            <person name="Goeker M."/>
        </authorList>
    </citation>
    <scope>NUCLEOTIDE SEQUENCE [LARGE SCALE GENOMIC DNA]</scope>
    <source>
        <strain evidence="4 5">DSM 45499</strain>
    </source>
</reference>
<dbReference type="InterPro" id="IPR036291">
    <property type="entry name" value="NAD(P)-bd_dom_sf"/>
</dbReference>
<sequence length="363" mass="39073">MRKRRRCAVGVALEQKTREYGMAERVLVTGASGYIAGHVIAELRTHGYEVRGTARRLVDGLEDVVAVDLLRDDGWAEAVEGCDYVLHVASPVPRGVPRSDDEVVRPAVDGTLRVLRAAADAGVRRVVVTSSVNAVTTGLPDDRVHTEADWSDVDRCPPYQKSKTLAERAAWEFAESTGLELVTTQPGTVVGPLLGPAAVSSAGVVLSLLARQFPAVPNIGSAMVDVRDVAVAHRLAMTTPAAAGNRYILAGEHLWLRDMARLLAEVYNPRGFRVPTGAMPTWLLWLVGRFDQTARQGMQFVDRRELVSADKARRELGWTMRPVRESILATAESLIEHGLVGVPAVRGGEAVEGGELLGPAGAV</sequence>
<comment type="caution">
    <text evidence="4">The sequence shown here is derived from an EMBL/GenBank/DDBJ whole genome shotgun (WGS) entry which is preliminary data.</text>
</comment>
<dbReference type="SUPFAM" id="SSF51735">
    <property type="entry name" value="NAD(P)-binding Rossmann-fold domains"/>
    <property type="match status" value="1"/>
</dbReference>